<dbReference type="AlphaFoldDB" id="A0AAV4NDL6"/>
<organism evidence="2 3">
    <name type="scientific">Caerostris extrusa</name>
    <name type="common">Bark spider</name>
    <name type="synonym">Caerostris bankana</name>
    <dbReference type="NCBI Taxonomy" id="172846"/>
    <lineage>
        <taxon>Eukaryota</taxon>
        <taxon>Metazoa</taxon>
        <taxon>Ecdysozoa</taxon>
        <taxon>Arthropoda</taxon>
        <taxon>Chelicerata</taxon>
        <taxon>Arachnida</taxon>
        <taxon>Araneae</taxon>
        <taxon>Araneomorphae</taxon>
        <taxon>Entelegynae</taxon>
        <taxon>Araneoidea</taxon>
        <taxon>Araneidae</taxon>
        <taxon>Caerostris</taxon>
    </lineage>
</organism>
<protein>
    <submittedName>
        <fullName evidence="2">Uncharacterized protein</fullName>
    </submittedName>
</protein>
<dbReference type="EMBL" id="BPLR01020818">
    <property type="protein sequence ID" value="GIX82914.1"/>
    <property type="molecule type" value="Genomic_DNA"/>
</dbReference>
<sequence>MDAIKPIFWFYPNLLKISHEDIVISSDHDVFIIMIIPNHDHDPSNDHDNTQIQGEGAERPPYPAPAHRPGRPPVTWRVAVRTPALESLLAVPRRSPSIHSLSVCQLSSSRVLLKRSSLPF</sequence>
<comment type="caution">
    <text evidence="2">The sequence shown here is derived from an EMBL/GenBank/DDBJ whole genome shotgun (WGS) entry which is preliminary data.</text>
</comment>
<accession>A0AAV4NDL6</accession>
<proteinExistence type="predicted"/>
<evidence type="ECO:0000256" key="1">
    <source>
        <dbReference type="SAM" id="MobiDB-lite"/>
    </source>
</evidence>
<dbReference type="Proteomes" id="UP001054945">
    <property type="component" value="Unassembled WGS sequence"/>
</dbReference>
<name>A0AAV4NDL6_CAEEX</name>
<keyword evidence="3" id="KW-1185">Reference proteome</keyword>
<gene>
    <name evidence="2" type="ORF">CEXT_52631</name>
</gene>
<reference evidence="2 3" key="1">
    <citation type="submission" date="2021-06" db="EMBL/GenBank/DDBJ databases">
        <title>Caerostris extrusa draft genome.</title>
        <authorList>
            <person name="Kono N."/>
            <person name="Arakawa K."/>
        </authorList>
    </citation>
    <scope>NUCLEOTIDE SEQUENCE [LARGE SCALE GENOMIC DNA]</scope>
</reference>
<evidence type="ECO:0000313" key="2">
    <source>
        <dbReference type="EMBL" id="GIX82914.1"/>
    </source>
</evidence>
<feature type="region of interest" description="Disordered" evidence="1">
    <location>
        <begin position="38"/>
        <end position="73"/>
    </location>
</feature>
<feature type="compositionally biased region" description="Basic and acidic residues" evidence="1">
    <location>
        <begin position="38"/>
        <end position="49"/>
    </location>
</feature>
<evidence type="ECO:0000313" key="3">
    <source>
        <dbReference type="Proteomes" id="UP001054945"/>
    </source>
</evidence>